<accession>A0A7S8ECW4</accession>
<dbReference type="EMBL" id="CP062983">
    <property type="protein sequence ID" value="QPC84647.1"/>
    <property type="molecule type" value="Genomic_DNA"/>
</dbReference>
<keyword evidence="2" id="KW-1185">Reference proteome</keyword>
<name>A0A7S8ECW4_9CHLR</name>
<gene>
    <name evidence="1" type="ORF">G4Y79_09800</name>
</gene>
<evidence type="ECO:0000313" key="2">
    <source>
        <dbReference type="Proteomes" id="UP000594468"/>
    </source>
</evidence>
<dbReference type="Proteomes" id="UP000594468">
    <property type="component" value="Chromosome"/>
</dbReference>
<reference evidence="1 2" key="1">
    <citation type="submission" date="2020-02" db="EMBL/GenBank/DDBJ databases">
        <authorList>
            <person name="Zheng R.K."/>
            <person name="Sun C.M."/>
        </authorList>
    </citation>
    <scope>NUCLEOTIDE SEQUENCE [LARGE SCALE GENOMIC DNA]</scope>
    <source>
        <strain evidence="2">rifampicinis</strain>
    </source>
</reference>
<proteinExistence type="predicted"/>
<protein>
    <submittedName>
        <fullName evidence="1">Uncharacterized protein</fullName>
    </submittedName>
</protein>
<sequence>MQRWDYACVQVVKSYGVKYRVNGKSISEWNDIPLFAMLQNMGNKGFEMVSIDGEMYIFKRPTPQKSNGITPLQNNDIVASSGYTSELERM</sequence>
<dbReference type="KEGG" id="pmet:G4Y79_09800"/>
<dbReference type="RefSeq" id="WP_195172710.1">
    <property type="nucleotide sequence ID" value="NZ_CP062983.1"/>
</dbReference>
<organism evidence="1 2">
    <name type="scientific">Phototrophicus methaneseepsis</name>
    <dbReference type="NCBI Taxonomy" id="2710758"/>
    <lineage>
        <taxon>Bacteria</taxon>
        <taxon>Bacillati</taxon>
        <taxon>Chloroflexota</taxon>
        <taxon>Candidatus Thermofontia</taxon>
        <taxon>Phototrophicales</taxon>
        <taxon>Phototrophicaceae</taxon>
        <taxon>Phototrophicus</taxon>
    </lineage>
</organism>
<dbReference type="AlphaFoldDB" id="A0A7S8ECW4"/>
<evidence type="ECO:0000313" key="1">
    <source>
        <dbReference type="EMBL" id="QPC84647.1"/>
    </source>
</evidence>